<protein>
    <recommendedName>
        <fullName evidence="3">7-cyano-7-deazaguanine synthase</fullName>
    </recommendedName>
</protein>
<dbReference type="OrthoDB" id="597561at2"/>
<dbReference type="InterPro" id="IPR014729">
    <property type="entry name" value="Rossmann-like_a/b/a_fold"/>
</dbReference>
<dbReference type="AlphaFoldDB" id="A0A3N5Z5S4"/>
<evidence type="ECO:0000313" key="2">
    <source>
        <dbReference type="Proteomes" id="UP000275281"/>
    </source>
</evidence>
<keyword evidence="2" id="KW-1185">Reference proteome</keyword>
<dbReference type="Gene3D" id="3.40.50.620">
    <property type="entry name" value="HUPs"/>
    <property type="match status" value="1"/>
</dbReference>
<dbReference type="EMBL" id="RPOK01000004">
    <property type="protein sequence ID" value="RPJ65714.1"/>
    <property type="molecule type" value="Genomic_DNA"/>
</dbReference>
<dbReference type="RefSeq" id="WP_124028345.1">
    <property type="nucleotide sequence ID" value="NZ_JBHRSN010000007.1"/>
</dbReference>
<name>A0A3N5Z5S4_9ALTE</name>
<evidence type="ECO:0000313" key="1">
    <source>
        <dbReference type="EMBL" id="RPJ65714.1"/>
    </source>
</evidence>
<proteinExistence type="predicted"/>
<dbReference type="Proteomes" id="UP000275281">
    <property type="component" value="Unassembled WGS sequence"/>
</dbReference>
<evidence type="ECO:0008006" key="3">
    <source>
        <dbReference type="Google" id="ProtNLM"/>
    </source>
</evidence>
<organism evidence="1 2">
    <name type="scientific">Alteromonas sediminis</name>
    <dbReference type="NCBI Taxonomy" id="2259342"/>
    <lineage>
        <taxon>Bacteria</taxon>
        <taxon>Pseudomonadati</taxon>
        <taxon>Pseudomonadota</taxon>
        <taxon>Gammaproteobacteria</taxon>
        <taxon>Alteromonadales</taxon>
        <taxon>Alteromonadaceae</taxon>
        <taxon>Alteromonas/Salinimonas group</taxon>
        <taxon>Alteromonas</taxon>
    </lineage>
</organism>
<gene>
    <name evidence="1" type="ORF">DRW07_12920</name>
</gene>
<sequence>MKNILWTGGWDSTFRLLQALFIDNETVQPYYIVDHNRKSTRQEFLAIRKIYLKVKEKIGTSKLLPTKIYYRWELKPNASISESYNSLKSKMHVGTQYEWLALFAEQHQLNDLELSIQSHEHNHQSQLQKLMLENMVDFATENARLKENFNKDLEIYKYYKFPVLHIKKQEMADIAKEHSFDKLMLDTWFCHTPIFEKPCGVCKPCQISKTVDAKVDYSPFGLLKRVF</sequence>
<comment type="caution">
    <text evidence="1">The sequence shown here is derived from an EMBL/GenBank/DDBJ whole genome shotgun (WGS) entry which is preliminary data.</text>
</comment>
<accession>A0A3N5Z5S4</accession>
<dbReference type="SUPFAM" id="SSF52402">
    <property type="entry name" value="Adenine nucleotide alpha hydrolases-like"/>
    <property type="match status" value="1"/>
</dbReference>
<reference evidence="1 2" key="1">
    <citation type="submission" date="2018-11" db="EMBL/GenBank/DDBJ databases">
        <authorList>
            <person name="Ye M.-Q."/>
            <person name="Du Z.-J."/>
        </authorList>
    </citation>
    <scope>NUCLEOTIDE SEQUENCE [LARGE SCALE GENOMIC DNA]</scope>
    <source>
        <strain evidence="1 2">U0105</strain>
    </source>
</reference>